<keyword evidence="3" id="KW-1185">Reference proteome</keyword>
<dbReference type="EMBL" id="OCNJ01000022">
    <property type="protein sequence ID" value="SOE01686.1"/>
    <property type="molecule type" value="Genomic_DNA"/>
</dbReference>
<feature type="transmembrane region" description="Helical" evidence="1">
    <location>
        <begin position="21"/>
        <end position="40"/>
    </location>
</feature>
<protein>
    <recommendedName>
        <fullName evidence="4">DUF2333 domain-containing protein</fullName>
    </recommendedName>
</protein>
<keyword evidence="1" id="KW-0812">Transmembrane</keyword>
<gene>
    <name evidence="2" type="ORF">SAMN05421508_1222</name>
</gene>
<keyword evidence="1" id="KW-0472">Membrane</keyword>
<dbReference type="AlphaFoldDB" id="A0A286H2K7"/>
<dbReference type="InterPro" id="IPR016936">
    <property type="entry name" value="UCP029693"/>
</dbReference>
<proteinExistence type="predicted"/>
<evidence type="ECO:0008006" key="4">
    <source>
        <dbReference type="Google" id="ProtNLM"/>
    </source>
</evidence>
<sequence>MLRAAIDRLPLDRLPLHRLRGKVWVVVGIVLLVLALYYPAGMLVTHTINDDVDFTPPARFQVEGGSQAVSMATALISREIEDTTWAANKPWIFPAAALDNMPNFQIGLIYAVSRFAIEMTDSLGRTRGSSQADGDLDRASGLLKYDGTIWVWEPSTSLLPTASAEKQYEAGMKALMGYNQRLGTGAAVYDRRADNLIGFLERVSSDLGSASGALDYHTMESDAGWFDTDADDIFYAVKGRLYAYHMLLAAVGQDFQGVIAEKNATAVWDQMLASMRTAAEMDPLLIANGSNDGLLVPSHLAVQGFYLLRARTQLQEVASILLK</sequence>
<organism evidence="2 3">
    <name type="scientific">Caenispirillum bisanense</name>
    <dbReference type="NCBI Taxonomy" id="414052"/>
    <lineage>
        <taxon>Bacteria</taxon>
        <taxon>Pseudomonadati</taxon>
        <taxon>Pseudomonadota</taxon>
        <taxon>Alphaproteobacteria</taxon>
        <taxon>Rhodospirillales</taxon>
        <taxon>Novispirillaceae</taxon>
        <taxon>Caenispirillum</taxon>
    </lineage>
</organism>
<dbReference type="RefSeq" id="WP_097281754.1">
    <property type="nucleotide sequence ID" value="NZ_OCNJ01000022.1"/>
</dbReference>
<accession>A0A286H2K7</accession>
<reference evidence="2 3" key="1">
    <citation type="submission" date="2017-09" db="EMBL/GenBank/DDBJ databases">
        <authorList>
            <person name="Ehlers B."/>
            <person name="Leendertz F.H."/>
        </authorList>
    </citation>
    <scope>NUCLEOTIDE SEQUENCE [LARGE SCALE GENOMIC DNA]</scope>
    <source>
        <strain evidence="2 3">USBA 140</strain>
    </source>
</reference>
<dbReference type="Pfam" id="PF10095">
    <property type="entry name" value="DUF2333"/>
    <property type="match status" value="2"/>
</dbReference>
<keyword evidence="1" id="KW-1133">Transmembrane helix</keyword>
<dbReference type="Proteomes" id="UP000219621">
    <property type="component" value="Unassembled WGS sequence"/>
</dbReference>
<dbReference type="OrthoDB" id="7594726at2"/>
<evidence type="ECO:0000313" key="2">
    <source>
        <dbReference type="EMBL" id="SOE01686.1"/>
    </source>
</evidence>
<name>A0A286H2K7_9PROT</name>
<evidence type="ECO:0000313" key="3">
    <source>
        <dbReference type="Proteomes" id="UP000219621"/>
    </source>
</evidence>
<evidence type="ECO:0000256" key="1">
    <source>
        <dbReference type="SAM" id="Phobius"/>
    </source>
</evidence>